<reference evidence="3 4" key="1">
    <citation type="submission" date="2020-07" db="EMBL/GenBank/DDBJ databases">
        <title>Draft genome sequence of four isobutane-metabolizing strains capable of cometabolically degrading diverse ether contaminants.</title>
        <authorList>
            <person name="Chen W."/>
            <person name="Faulkner N."/>
            <person name="Smith C."/>
            <person name="Hyman M."/>
        </authorList>
    </citation>
    <scope>NUCLEOTIDE SEQUENCE [LARGE SCALE GENOMIC DNA]</scope>
    <source>
        <strain evidence="3 4">2A</strain>
    </source>
</reference>
<keyword evidence="1" id="KW-0238">DNA-binding</keyword>
<dbReference type="PROSITE" id="PS50943">
    <property type="entry name" value="HTH_CROC1"/>
    <property type="match status" value="1"/>
</dbReference>
<dbReference type="InterPro" id="IPR050807">
    <property type="entry name" value="TransReg_Diox_bact_type"/>
</dbReference>
<proteinExistence type="predicted"/>
<dbReference type="GO" id="GO:0003700">
    <property type="term" value="F:DNA-binding transcription factor activity"/>
    <property type="evidence" value="ECO:0007669"/>
    <property type="project" value="TreeGrafter"/>
</dbReference>
<evidence type="ECO:0000259" key="2">
    <source>
        <dbReference type="PROSITE" id="PS50943"/>
    </source>
</evidence>
<dbReference type="InterPro" id="IPR010982">
    <property type="entry name" value="Lambda_DNA-bd_dom_sf"/>
</dbReference>
<sequence>MGARISVLRDRRGLSVEQLAGLVGLRAGELTAVESGRRGVTFECLFDIANALDVTASELVEGMM</sequence>
<name>A0A7G8PNX6_9MYCO</name>
<dbReference type="SUPFAM" id="SSF47413">
    <property type="entry name" value="lambda repressor-like DNA-binding domains"/>
    <property type="match status" value="1"/>
</dbReference>
<evidence type="ECO:0000313" key="3">
    <source>
        <dbReference type="EMBL" id="QNJ96042.1"/>
    </source>
</evidence>
<dbReference type="PANTHER" id="PTHR46797:SF1">
    <property type="entry name" value="METHYLPHOSPHONATE SYNTHASE"/>
    <property type="match status" value="1"/>
</dbReference>
<protein>
    <submittedName>
        <fullName evidence="3">Helix-turn-helix transcriptional regulator</fullName>
    </submittedName>
</protein>
<evidence type="ECO:0000313" key="4">
    <source>
        <dbReference type="Proteomes" id="UP000515498"/>
    </source>
</evidence>
<dbReference type="GO" id="GO:0005829">
    <property type="term" value="C:cytosol"/>
    <property type="evidence" value="ECO:0007669"/>
    <property type="project" value="TreeGrafter"/>
</dbReference>
<dbReference type="AlphaFoldDB" id="A0A7G8PNX6"/>
<dbReference type="PANTHER" id="PTHR46797">
    <property type="entry name" value="HTH-TYPE TRANSCRIPTIONAL REGULATOR"/>
    <property type="match status" value="1"/>
</dbReference>
<evidence type="ECO:0000256" key="1">
    <source>
        <dbReference type="ARBA" id="ARBA00023125"/>
    </source>
</evidence>
<gene>
    <name evidence="3" type="ORF">HZU40_11260</name>
</gene>
<dbReference type="Pfam" id="PF13560">
    <property type="entry name" value="HTH_31"/>
    <property type="match status" value="1"/>
</dbReference>
<feature type="domain" description="HTH cro/C1-type" evidence="2">
    <location>
        <begin position="5"/>
        <end position="59"/>
    </location>
</feature>
<dbReference type="GO" id="GO:0003677">
    <property type="term" value="F:DNA binding"/>
    <property type="evidence" value="ECO:0007669"/>
    <property type="project" value="UniProtKB-KW"/>
</dbReference>
<dbReference type="EMBL" id="CP059894">
    <property type="protein sequence ID" value="QNJ96042.1"/>
    <property type="molecule type" value="Genomic_DNA"/>
</dbReference>
<organism evidence="3 4">
    <name type="scientific">Mycolicibacterium fluoranthenivorans</name>
    <dbReference type="NCBI Taxonomy" id="258505"/>
    <lineage>
        <taxon>Bacteria</taxon>
        <taxon>Bacillati</taxon>
        <taxon>Actinomycetota</taxon>
        <taxon>Actinomycetes</taxon>
        <taxon>Mycobacteriales</taxon>
        <taxon>Mycobacteriaceae</taxon>
        <taxon>Mycolicibacterium</taxon>
    </lineage>
</organism>
<accession>A0A7G8PNX6</accession>
<dbReference type="InterPro" id="IPR001387">
    <property type="entry name" value="Cro/C1-type_HTH"/>
</dbReference>
<dbReference type="SMART" id="SM00530">
    <property type="entry name" value="HTH_XRE"/>
    <property type="match status" value="1"/>
</dbReference>
<dbReference type="Gene3D" id="1.10.260.40">
    <property type="entry name" value="lambda repressor-like DNA-binding domains"/>
    <property type="match status" value="1"/>
</dbReference>
<dbReference type="CDD" id="cd00093">
    <property type="entry name" value="HTH_XRE"/>
    <property type="match status" value="1"/>
</dbReference>
<dbReference type="Proteomes" id="UP000515498">
    <property type="component" value="Chromosome"/>
</dbReference>
<dbReference type="KEGG" id="mflu:HZU40_11260"/>